<dbReference type="EMBL" id="AP014960">
    <property type="protein sequence ID" value="BAS90564.1"/>
    <property type="molecule type" value="Genomic_DNA"/>
</dbReference>
<gene>
    <name evidence="2" type="ordered locus">Os04g0570125</name>
    <name evidence="2" type="ORF">OSNPB_040570125</name>
</gene>
<dbReference type="AlphaFoldDB" id="A0A0P0WDP1"/>
<dbReference type="InParanoid" id="A0A0P0WDP1"/>
<dbReference type="Proteomes" id="UP000059680">
    <property type="component" value="Chromosome 4"/>
</dbReference>
<feature type="transmembrane region" description="Helical" evidence="1">
    <location>
        <begin position="43"/>
        <end position="62"/>
    </location>
</feature>
<sequence length="95" mass="10180">MIASRLTLSASTTLGFSVRSLTPMVSASAVVSKLAKRRTNMRSSAMVSVSSGFSLLSSWITWSKKSSHGRSGSAILSFIMPLSTFIAFFLPCMHS</sequence>
<keyword evidence="3" id="KW-1185">Reference proteome</keyword>
<feature type="transmembrane region" description="Helical" evidence="1">
    <location>
        <begin position="74"/>
        <end position="91"/>
    </location>
</feature>
<evidence type="ECO:0000256" key="1">
    <source>
        <dbReference type="SAM" id="Phobius"/>
    </source>
</evidence>
<evidence type="ECO:0000313" key="3">
    <source>
        <dbReference type="Proteomes" id="UP000059680"/>
    </source>
</evidence>
<reference evidence="2 3" key="3">
    <citation type="journal article" date="2013" name="Rice">
        <title>Improvement of the Oryza sativa Nipponbare reference genome using next generation sequence and optical map data.</title>
        <authorList>
            <person name="Kawahara Y."/>
            <person name="de la Bastide M."/>
            <person name="Hamilton J.P."/>
            <person name="Kanamori H."/>
            <person name="McCombie W.R."/>
            <person name="Ouyang S."/>
            <person name="Schwartz D.C."/>
            <person name="Tanaka T."/>
            <person name="Wu J."/>
            <person name="Zhou S."/>
            <person name="Childs K.L."/>
            <person name="Davidson R.M."/>
            <person name="Lin H."/>
            <person name="Quesada-Ocampo L."/>
            <person name="Vaillancourt B."/>
            <person name="Sakai H."/>
            <person name="Lee S.S."/>
            <person name="Kim J."/>
            <person name="Numa H."/>
            <person name="Itoh T."/>
            <person name="Buell C.R."/>
            <person name="Matsumoto T."/>
        </authorList>
    </citation>
    <scope>NUCLEOTIDE SEQUENCE [LARGE SCALE GENOMIC DNA]</scope>
    <source>
        <strain evidence="3">cv. Nipponbare</strain>
    </source>
</reference>
<keyword evidence="1" id="KW-0472">Membrane</keyword>
<dbReference type="PaxDb" id="39947-A0A0P0WDP1"/>
<keyword evidence="1" id="KW-1133">Transmembrane helix</keyword>
<proteinExistence type="predicted"/>
<reference evidence="2 3" key="2">
    <citation type="journal article" date="2013" name="Plant Cell Physiol.">
        <title>Rice Annotation Project Database (RAP-DB): an integrative and interactive database for rice genomics.</title>
        <authorList>
            <person name="Sakai H."/>
            <person name="Lee S.S."/>
            <person name="Tanaka T."/>
            <person name="Numa H."/>
            <person name="Kim J."/>
            <person name="Kawahara Y."/>
            <person name="Wakimoto H."/>
            <person name="Yang C.C."/>
            <person name="Iwamoto M."/>
            <person name="Abe T."/>
            <person name="Yamada Y."/>
            <person name="Muto A."/>
            <person name="Inokuchi H."/>
            <person name="Ikemura T."/>
            <person name="Matsumoto T."/>
            <person name="Sasaki T."/>
            <person name="Itoh T."/>
        </authorList>
    </citation>
    <scope>NUCLEOTIDE SEQUENCE [LARGE SCALE GENOMIC DNA]</scope>
    <source>
        <strain evidence="3">cv. Nipponbare</strain>
    </source>
</reference>
<reference evidence="3" key="1">
    <citation type="journal article" date="2005" name="Nature">
        <title>The map-based sequence of the rice genome.</title>
        <authorList>
            <consortium name="International rice genome sequencing project (IRGSP)"/>
            <person name="Matsumoto T."/>
            <person name="Wu J."/>
            <person name="Kanamori H."/>
            <person name="Katayose Y."/>
            <person name="Fujisawa M."/>
            <person name="Namiki N."/>
            <person name="Mizuno H."/>
            <person name="Yamamoto K."/>
            <person name="Antonio B.A."/>
            <person name="Baba T."/>
            <person name="Sakata K."/>
            <person name="Nagamura Y."/>
            <person name="Aoki H."/>
            <person name="Arikawa K."/>
            <person name="Arita K."/>
            <person name="Bito T."/>
            <person name="Chiden Y."/>
            <person name="Fujitsuka N."/>
            <person name="Fukunaka R."/>
            <person name="Hamada M."/>
            <person name="Harada C."/>
            <person name="Hayashi A."/>
            <person name="Hijishita S."/>
            <person name="Honda M."/>
            <person name="Hosokawa S."/>
            <person name="Ichikawa Y."/>
            <person name="Idonuma A."/>
            <person name="Iijima M."/>
            <person name="Ikeda M."/>
            <person name="Ikeno M."/>
            <person name="Ito K."/>
            <person name="Ito S."/>
            <person name="Ito T."/>
            <person name="Ito Y."/>
            <person name="Ito Y."/>
            <person name="Iwabuchi A."/>
            <person name="Kamiya K."/>
            <person name="Karasawa W."/>
            <person name="Kurita K."/>
            <person name="Katagiri S."/>
            <person name="Kikuta A."/>
            <person name="Kobayashi H."/>
            <person name="Kobayashi N."/>
            <person name="Machita K."/>
            <person name="Maehara T."/>
            <person name="Masukawa M."/>
            <person name="Mizubayashi T."/>
            <person name="Mukai Y."/>
            <person name="Nagasaki H."/>
            <person name="Nagata Y."/>
            <person name="Naito S."/>
            <person name="Nakashima M."/>
            <person name="Nakama Y."/>
            <person name="Nakamichi Y."/>
            <person name="Nakamura M."/>
            <person name="Meguro A."/>
            <person name="Negishi M."/>
            <person name="Ohta I."/>
            <person name="Ohta T."/>
            <person name="Okamoto M."/>
            <person name="Ono N."/>
            <person name="Saji S."/>
            <person name="Sakaguchi M."/>
            <person name="Sakai K."/>
            <person name="Shibata M."/>
            <person name="Shimokawa T."/>
            <person name="Song J."/>
            <person name="Takazaki Y."/>
            <person name="Terasawa K."/>
            <person name="Tsugane M."/>
            <person name="Tsuji K."/>
            <person name="Ueda S."/>
            <person name="Waki K."/>
            <person name="Yamagata H."/>
            <person name="Yamamoto M."/>
            <person name="Yamamoto S."/>
            <person name="Yamane H."/>
            <person name="Yoshiki S."/>
            <person name="Yoshihara R."/>
            <person name="Yukawa K."/>
            <person name="Zhong H."/>
            <person name="Yano M."/>
            <person name="Yuan Q."/>
            <person name="Ouyang S."/>
            <person name="Liu J."/>
            <person name="Jones K.M."/>
            <person name="Gansberger K."/>
            <person name="Moffat K."/>
            <person name="Hill J."/>
            <person name="Bera J."/>
            <person name="Fadrosh D."/>
            <person name="Jin S."/>
            <person name="Johri S."/>
            <person name="Kim M."/>
            <person name="Overton L."/>
            <person name="Reardon M."/>
            <person name="Tsitrin T."/>
            <person name="Vuong H."/>
            <person name="Weaver B."/>
            <person name="Ciecko A."/>
            <person name="Tallon L."/>
            <person name="Jackson J."/>
            <person name="Pai G."/>
            <person name="Aken S.V."/>
            <person name="Utterback T."/>
            <person name="Reidmuller S."/>
            <person name="Feldblyum T."/>
            <person name="Hsiao J."/>
            <person name="Zismann V."/>
            <person name="Iobst S."/>
            <person name="de Vazeille A.R."/>
            <person name="Buell C.R."/>
            <person name="Ying K."/>
            <person name="Li Y."/>
            <person name="Lu T."/>
            <person name="Huang Y."/>
            <person name="Zhao Q."/>
            <person name="Feng Q."/>
            <person name="Zhang L."/>
            <person name="Zhu J."/>
            <person name="Weng Q."/>
            <person name="Mu J."/>
            <person name="Lu Y."/>
            <person name="Fan D."/>
            <person name="Liu Y."/>
            <person name="Guan J."/>
            <person name="Zhang Y."/>
            <person name="Yu S."/>
            <person name="Liu X."/>
            <person name="Zhang Y."/>
            <person name="Hong G."/>
            <person name="Han B."/>
            <person name="Choisne N."/>
            <person name="Demange N."/>
            <person name="Orjeda G."/>
            <person name="Samain S."/>
            <person name="Cattolico L."/>
            <person name="Pelletier E."/>
            <person name="Couloux A."/>
            <person name="Segurens B."/>
            <person name="Wincker P."/>
            <person name="D'Hont A."/>
            <person name="Scarpelli C."/>
            <person name="Weissenbach J."/>
            <person name="Salanoubat M."/>
            <person name="Quetier F."/>
            <person name="Yu Y."/>
            <person name="Kim H.R."/>
            <person name="Rambo T."/>
            <person name="Currie J."/>
            <person name="Collura K."/>
            <person name="Luo M."/>
            <person name="Yang T."/>
            <person name="Ammiraju J.S.S."/>
            <person name="Engler F."/>
            <person name="Soderlund C."/>
            <person name="Wing R.A."/>
            <person name="Palmer L.E."/>
            <person name="de la Bastide M."/>
            <person name="Spiegel L."/>
            <person name="Nascimento L."/>
            <person name="Zutavern T."/>
            <person name="O'Shaughnessy A."/>
            <person name="Dike S."/>
            <person name="Dedhia N."/>
            <person name="Preston R."/>
            <person name="Balija V."/>
            <person name="McCombie W.R."/>
            <person name="Chow T."/>
            <person name="Chen H."/>
            <person name="Chung M."/>
            <person name="Chen C."/>
            <person name="Shaw J."/>
            <person name="Wu H."/>
            <person name="Hsiao K."/>
            <person name="Chao Y."/>
            <person name="Chu M."/>
            <person name="Cheng C."/>
            <person name="Hour A."/>
            <person name="Lee P."/>
            <person name="Lin S."/>
            <person name="Lin Y."/>
            <person name="Liou J."/>
            <person name="Liu S."/>
            <person name="Hsing Y."/>
            <person name="Raghuvanshi S."/>
            <person name="Mohanty A."/>
            <person name="Bharti A.K."/>
            <person name="Gaur A."/>
            <person name="Gupta V."/>
            <person name="Kumar D."/>
            <person name="Ravi V."/>
            <person name="Vij S."/>
            <person name="Kapur A."/>
            <person name="Khurana P."/>
            <person name="Khurana P."/>
            <person name="Khurana J.P."/>
            <person name="Tyagi A.K."/>
            <person name="Gaikwad K."/>
            <person name="Singh A."/>
            <person name="Dalal V."/>
            <person name="Srivastava S."/>
            <person name="Dixit A."/>
            <person name="Pal A.K."/>
            <person name="Ghazi I.A."/>
            <person name="Yadav M."/>
            <person name="Pandit A."/>
            <person name="Bhargava A."/>
            <person name="Sureshbabu K."/>
            <person name="Batra K."/>
            <person name="Sharma T.R."/>
            <person name="Mohapatra T."/>
            <person name="Singh N.K."/>
            <person name="Messing J."/>
            <person name="Nelson A.B."/>
            <person name="Fuks G."/>
            <person name="Kavchok S."/>
            <person name="Keizer G."/>
            <person name="Linton E."/>
            <person name="Llaca V."/>
            <person name="Song R."/>
            <person name="Tanyolac B."/>
            <person name="Young S."/>
            <person name="Ho-Il K."/>
            <person name="Hahn J.H."/>
            <person name="Sangsakoo G."/>
            <person name="Vanavichit A."/>
            <person name="de Mattos Luiz.A.T."/>
            <person name="Zimmer P.D."/>
            <person name="Malone G."/>
            <person name="Dellagostin O."/>
            <person name="de Oliveira A.C."/>
            <person name="Bevan M."/>
            <person name="Bancroft I."/>
            <person name="Minx P."/>
            <person name="Cordum H."/>
            <person name="Wilson R."/>
            <person name="Cheng Z."/>
            <person name="Jin W."/>
            <person name="Jiang J."/>
            <person name="Leong S.A."/>
            <person name="Iwama H."/>
            <person name="Gojobori T."/>
            <person name="Itoh T."/>
            <person name="Niimura Y."/>
            <person name="Fujii Y."/>
            <person name="Habara T."/>
            <person name="Sakai H."/>
            <person name="Sato Y."/>
            <person name="Wilson G."/>
            <person name="Kumar K."/>
            <person name="McCouch S."/>
            <person name="Juretic N."/>
            <person name="Hoen D."/>
            <person name="Wright S."/>
            <person name="Bruskiewich R."/>
            <person name="Bureau T."/>
            <person name="Miyao A."/>
            <person name="Hirochika H."/>
            <person name="Nishikawa T."/>
            <person name="Kadowaki K."/>
            <person name="Sugiura M."/>
            <person name="Burr B."/>
            <person name="Sasaki T."/>
        </authorList>
    </citation>
    <scope>NUCLEOTIDE SEQUENCE [LARGE SCALE GENOMIC DNA]</scope>
    <source>
        <strain evidence="3">cv. Nipponbare</strain>
    </source>
</reference>
<dbReference type="Gramene" id="Os04t0570125-00">
    <property type="protein sequence ID" value="Os04t0570125-00"/>
    <property type="gene ID" value="Os04g0570125"/>
</dbReference>
<keyword evidence="1" id="KW-0812">Transmembrane</keyword>
<name>A0A0P0WDP1_ORYSJ</name>
<organism evidence="2 3">
    <name type="scientific">Oryza sativa subsp. japonica</name>
    <name type="common">Rice</name>
    <dbReference type="NCBI Taxonomy" id="39947"/>
    <lineage>
        <taxon>Eukaryota</taxon>
        <taxon>Viridiplantae</taxon>
        <taxon>Streptophyta</taxon>
        <taxon>Embryophyta</taxon>
        <taxon>Tracheophyta</taxon>
        <taxon>Spermatophyta</taxon>
        <taxon>Magnoliopsida</taxon>
        <taxon>Liliopsida</taxon>
        <taxon>Poales</taxon>
        <taxon>Poaceae</taxon>
        <taxon>BOP clade</taxon>
        <taxon>Oryzoideae</taxon>
        <taxon>Oryzeae</taxon>
        <taxon>Oryzinae</taxon>
        <taxon>Oryza</taxon>
        <taxon>Oryza sativa</taxon>
    </lineage>
</organism>
<accession>A0A0P0WDP1</accession>
<evidence type="ECO:0000313" key="2">
    <source>
        <dbReference type="EMBL" id="BAS90564.1"/>
    </source>
</evidence>
<protein>
    <submittedName>
        <fullName evidence="2">Os04g0570125 protein</fullName>
    </submittedName>
</protein>